<sequence>MGMLSLKRLMARQRQREWRRRRQKAQKPRDGSIASERKGNNYQCGKRLRYSWPNFPEDIEYHVLDSSTYYAPMSYPTGLDVESQPVWQTTNLSGLEQSPGYPILRVSIVGNFSS</sequence>
<reference evidence="2" key="1">
    <citation type="journal article" date="2005" name="Genome Res.">
        <title>Sequence, annotation, and analysis of synteny between rice chromosome 3 and diverged grass species.</title>
        <authorList>
            <consortium name="Rice Chromosome 3 Sequencing Consortium"/>
            <person name="Buell C.R."/>
            <person name="Yuan Q."/>
            <person name="Ouyang S."/>
            <person name="Liu J."/>
            <person name="Zhu W."/>
            <person name="Wang A."/>
            <person name="Maiti R."/>
            <person name="Haas B."/>
            <person name="Wortman J."/>
            <person name="Pertea M."/>
            <person name="Jones K.M."/>
            <person name="Kim M."/>
            <person name="Overton L."/>
            <person name="Tsitrin T."/>
            <person name="Fadrosh D."/>
            <person name="Bera J."/>
            <person name="Weaver B."/>
            <person name="Jin S."/>
            <person name="Johri S."/>
            <person name="Reardon M."/>
            <person name="Webb K."/>
            <person name="Hill J."/>
            <person name="Moffat K."/>
            <person name="Tallon L."/>
            <person name="Van Aken S."/>
            <person name="Lewis M."/>
            <person name="Utterback T."/>
            <person name="Feldblyum T."/>
            <person name="Zismann V."/>
            <person name="Iobst S."/>
            <person name="Hsiao J."/>
            <person name="de Vazeille A.R."/>
            <person name="Salzberg S.L."/>
            <person name="White O."/>
            <person name="Fraser C."/>
            <person name="Yu Y."/>
            <person name="Kim H."/>
            <person name="Rambo T."/>
            <person name="Currie J."/>
            <person name="Collura K."/>
            <person name="Kernodle-Thompson S."/>
            <person name="Wei F."/>
            <person name="Kudrna K."/>
            <person name="Ammiraju J.S."/>
            <person name="Luo M."/>
            <person name="Goicoechea J.L."/>
            <person name="Wing R.A."/>
            <person name="Henry D."/>
            <person name="Oates R."/>
            <person name="Palmer M."/>
            <person name="Pries G."/>
            <person name="Saski C."/>
            <person name="Simmons J."/>
            <person name="Soderlund C."/>
            <person name="Nelson W."/>
            <person name="de la Bastide M."/>
            <person name="Spiegel L."/>
            <person name="Nascimento L."/>
            <person name="Huang E."/>
            <person name="Preston R."/>
            <person name="Zutavern T."/>
            <person name="Palmer L."/>
            <person name="O'Shaughnessy A."/>
            <person name="Dike S."/>
            <person name="McCombie W.R."/>
            <person name="Minx P."/>
            <person name="Cordum H."/>
            <person name="Wilson R."/>
            <person name="Jin W."/>
            <person name="Lee H.R."/>
            <person name="Jiang J."/>
            <person name="Jackson S."/>
        </authorList>
    </citation>
    <scope>NUCLEOTIDE SEQUENCE [LARGE SCALE GENOMIC DNA]</scope>
</reference>
<feature type="compositionally biased region" description="Basic and acidic residues" evidence="1">
    <location>
        <begin position="27"/>
        <end position="39"/>
    </location>
</feature>
<reference evidence="2" key="2">
    <citation type="submission" date="2006-06" db="EMBL/GenBank/DDBJ databases">
        <authorList>
            <person name="Buell R."/>
            <person name="Wing R.A."/>
            <person name="McCombie W.A."/>
            <person name="Ouyang S."/>
        </authorList>
    </citation>
    <scope>NUCLEOTIDE SEQUENCE</scope>
</reference>
<accession>Q10L38</accession>
<protein>
    <submittedName>
        <fullName evidence="2">Expressed protein</fullName>
    </submittedName>
</protein>
<feature type="compositionally biased region" description="Basic residues" evidence="1">
    <location>
        <begin position="9"/>
        <end position="26"/>
    </location>
</feature>
<feature type="region of interest" description="Disordered" evidence="1">
    <location>
        <begin position="1"/>
        <end position="40"/>
    </location>
</feature>
<gene>
    <name evidence="2" type="ordered locus">LOC_Os03g24540</name>
</gene>
<name>Q10L38_ORYSJ</name>
<organism evidence="2">
    <name type="scientific">Oryza sativa subsp. japonica</name>
    <name type="common">Rice</name>
    <dbReference type="NCBI Taxonomy" id="39947"/>
    <lineage>
        <taxon>Eukaryota</taxon>
        <taxon>Viridiplantae</taxon>
        <taxon>Streptophyta</taxon>
        <taxon>Embryophyta</taxon>
        <taxon>Tracheophyta</taxon>
        <taxon>Spermatophyta</taxon>
        <taxon>Magnoliopsida</taxon>
        <taxon>Liliopsida</taxon>
        <taxon>Poales</taxon>
        <taxon>Poaceae</taxon>
        <taxon>BOP clade</taxon>
        <taxon>Oryzoideae</taxon>
        <taxon>Oryzeae</taxon>
        <taxon>Oryzinae</taxon>
        <taxon>Oryza</taxon>
        <taxon>Oryza sativa</taxon>
    </lineage>
</organism>
<dbReference type="EMBL" id="DP000009">
    <property type="protein sequence ID" value="ABF96072.1"/>
    <property type="molecule type" value="Genomic_DNA"/>
</dbReference>
<evidence type="ECO:0000256" key="1">
    <source>
        <dbReference type="SAM" id="MobiDB-lite"/>
    </source>
</evidence>
<dbReference type="AlphaFoldDB" id="Q10L38"/>
<evidence type="ECO:0000313" key="2">
    <source>
        <dbReference type="EMBL" id="ABF96072.1"/>
    </source>
</evidence>
<proteinExistence type="predicted"/>